<proteinExistence type="inferred from homology"/>
<dbReference type="EMBL" id="JAAIUO010000008">
    <property type="protein sequence ID" value="NSK15362.1"/>
    <property type="molecule type" value="Genomic_DNA"/>
</dbReference>
<feature type="domain" description="Creatinase N-terminal" evidence="5">
    <location>
        <begin position="6"/>
        <end position="121"/>
    </location>
</feature>
<keyword evidence="8" id="KW-0031">Aminopeptidase</keyword>
<evidence type="ECO:0000313" key="10">
    <source>
        <dbReference type="Proteomes" id="UP000701680"/>
    </source>
</evidence>
<dbReference type="FunFam" id="3.90.230.10:FF:000009">
    <property type="entry name" value="xaa-Pro aminopeptidase 2"/>
    <property type="match status" value="1"/>
</dbReference>
<dbReference type="Pfam" id="PF16189">
    <property type="entry name" value="Creatinase_N_2"/>
    <property type="match status" value="1"/>
</dbReference>
<evidence type="ECO:0000313" key="9">
    <source>
        <dbReference type="Proteomes" id="UP000528555"/>
    </source>
</evidence>
<dbReference type="GO" id="GO:0046872">
    <property type="term" value="F:metal ion binding"/>
    <property type="evidence" value="ECO:0007669"/>
    <property type="project" value="UniProtKB-KW"/>
</dbReference>
<dbReference type="Pfam" id="PF01321">
    <property type="entry name" value="Creatinase_N"/>
    <property type="match status" value="1"/>
</dbReference>
<evidence type="ECO:0000259" key="5">
    <source>
        <dbReference type="Pfam" id="PF01321"/>
    </source>
</evidence>
<protein>
    <submittedName>
        <fullName evidence="8">Aminopeptidase P family protein</fullName>
    </submittedName>
</protein>
<evidence type="ECO:0000259" key="6">
    <source>
        <dbReference type="Pfam" id="PF16188"/>
    </source>
</evidence>
<dbReference type="InterPro" id="IPR050422">
    <property type="entry name" value="X-Pro_aminopeptidase_P"/>
</dbReference>
<evidence type="ECO:0000313" key="8">
    <source>
        <dbReference type="EMBL" id="NVH59135.1"/>
    </source>
</evidence>
<dbReference type="Proteomes" id="UP000528555">
    <property type="component" value="Unassembled WGS sequence"/>
</dbReference>
<evidence type="ECO:0000256" key="1">
    <source>
        <dbReference type="ARBA" id="ARBA00008766"/>
    </source>
</evidence>
<dbReference type="PANTHER" id="PTHR43763">
    <property type="entry name" value="XAA-PRO AMINOPEPTIDASE 1"/>
    <property type="match status" value="1"/>
</dbReference>
<evidence type="ECO:0000256" key="3">
    <source>
        <dbReference type="ARBA" id="ARBA00022801"/>
    </source>
</evidence>
<dbReference type="EMBL" id="JAAITX010000008">
    <property type="protein sequence ID" value="NVH59135.1"/>
    <property type="molecule type" value="Genomic_DNA"/>
</dbReference>
<dbReference type="InterPro" id="IPR029149">
    <property type="entry name" value="Creatin/AminoP/Spt16_N"/>
</dbReference>
<dbReference type="Pfam" id="PF00557">
    <property type="entry name" value="Peptidase_M24"/>
    <property type="match status" value="1"/>
</dbReference>
<dbReference type="Gene3D" id="3.40.350.10">
    <property type="entry name" value="Creatinase/prolidase N-terminal domain"/>
    <property type="match status" value="2"/>
</dbReference>
<dbReference type="Proteomes" id="UP000701680">
    <property type="component" value="Unassembled WGS sequence"/>
</dbReference>
<keyword evidence="3" id="KW-0378">Hydrolase</keyword>
<gene>
    <name evidence="8" type="ORF">G5A66_10895</name>
    <name evidence="7" type="ORF">G5A75_10920</name>
</gene>
<dbReference type="PANTHER" id="PTHR43763:SF6">
    <property type="entry name" value="XAA-PRO AMINOPEPTIDASE 1"/>
    <property type="match status" value="1"/>
</dbReference>
<organism evidence="8 9">
    <name type="scientific">Dorea phocaeensis</name>
    <dbReference type="NCBI Taxonomy" id="2040291"/>
    <lineage>
        <taxon>Bacteria</taxon>
        <taxon>Bacillati</taxon>
        <taxon>Bacillota</taxon>
        <taxon>Clostridia</taxon>
        <taxon>Lachnospirales</taxon>
        <taxon>Lachnospiraceae</taxon>
        <taxon>Dorea</taxon>
    </lineage>
</organism>
<dbReference type="Pfam" id="PF16188">
    <property type="entry name" value="Peptidase_M24_C"/>
    <property type="match status" value="1"/>
</dbReference>
<keyword evidence="2" id="KW-0479">Metal-binding</keyword>
<dbReference type="InterPro" id="IPR032416">
    <property type="entry name" value="Peptidase_M24_C"/>
</dbReference>
<feature type="domain" description="Peptidase M24" evidence="4">
    <location>
        <begin position="309"/>
        <end position="525"/>
    </location>
</feature>
<dbReference type="Gene3D" id="3.90.230.10">
    <property type="entry name" value="Creatinase/methionine aminopeptidase superfamily"/>
    <property type="match status" value="1"/>
</dbReference>
<dbReference type="SUPFAM" id="SSF53092">
    <property type="entry name" value="Creatinase/prolidase N-terminal domain"/>
    <property type="match status" value="1"/>
</dbReference>
<dbReference type="GO" id="GO:0005737">
    <property type="term" value="C:cytoplasm"/>
    <property type="evidence" value="ECO:0007669"/>
    <property type="project" value="UniProtKB-ARBA"/>
</dbReference>
<evidence type="ECO:0000313" key="7">
    <source>
        <dbReference type="EMBL" id="NSK15362.1"/>
    </source>
</evidence>
<sequence>MMAAERIEKLRVEMRREGIDCYVVPSADFHQSEYVGDYFHAREYLTGFTGSAGTAVITAEKAVLFTDGRYFIQAEKELKGTSIQLMKMGEPGVPTLKEYVRKMLPDQGVLGFDGRVISMEDGCEYEKMVTAKGGAIRYESDLIDRIWTNRPSLSKEPAFELDVCYAGESVEEKLARVRKEMEKVGADWHVLTTLGDIGWLLNLRGNDIAFFPMVLAYALISMREVRLYIDSDKLGEDLKERLARAGVRFFAYEEIYREIGQLTNATLLLDRARMNYALYREIPDSVAVVEAANPEVMFKCRKNPVEIANIRKAQMKDSVCHIRFMKWLKEHVGTERITEISASEKLDEFRREQEHFIRPSFDPIAAAGEHGAIVHYSATEETNKELKPGMLFLTDTGAGFYEGSTDITRTYALGEIPQEMKEDFTLVAISNLSLANAKFLEGCTGVNLDILSRKPFWDRGRDFKHGTGHGVGYLLNIHEGPIAFRWRGVPGGMPAFEEGMVITDEPGIYIEGSHGIRLENELLVRKAEQNEYGQFLYFEPLTLVPMDLDAIVPEMMSEDEKRMLNAYHKKVYEEISPYLSEEERVWLLKYTREI</sequence>
<dbReference type="CDD" id="cd01085">
    <property type="entry name" value="APP"/>
    <property type="match status" value="1"/>
</dbReference>
<reference evidence="8" key="2">
    <citation type="submission" date="2020-02" db="EMBL/GenBank/DDBJ databases">
        <authorList>
            <person name="Littmann E."/>
            <person name="Sorbara M."/>
        </authorList>
    </citation>
    <scope>NUCLEOTIDE SEQUENCE</scope>
    <source>
        <strain evidence="8">MSK.17.11</strain>
        <strain evidence="7">MSK.17.38</strain>
    </source>
</reference>
<dbReference type="SUPFAM" id="SSF55920">
    <property type="entry name" value="Creatinase/aminopeptidase"/>
    <property type="match status" value="1"/>
</dbReference>
<dbReference type="FunFam" id="3.40.350.10:FF:000003">
    <property type="entry name" value="Xaa-pro aminopeptidase P"/>
    <property type="match status" value="1"/>
</dbReference>
<dbReference type="InterPro" id="IPR000587">
    <property type="entry name" value="Creatinase_N"/>
</dbReference>
<accession>A0A850HJ26</accession>
<comment type="caution">
    <text evidence="8">The sequence shown here is derived from an EMBL/GenBank/DDBJ whole genome shotgun (WGS) entry which is preliminary data.</text>
</comment>
<evidence type="ECO:0000256" key="2">
    <source>
        <dbReference type="ARBA" id="ARBA00022723"/>
    </source>
</evidence>
<keyword evidence="9" id="KW-1185">Reference proteome</keyword>
<evidence type="ECO:0000259" key="4">
    <source>
        <dbReference type="Pfam" id="PF00557"/>
    </source>
</evidence>
<dbReference type="InterPro" id="IPR036005">
    <property type="entry name" value="Creatinase/aminopeptidase-like"/>
</dbReference>
<reference evidence="9 10" key="1">
    <citation type="journal article" date="2020" name="Cell Host Microbe">
        <title>Functional and Genomic Variation between Human-Derived Isolates of Lachnospiraceae Reveals Inter- and Intra-Species Diversity.</title>
        <authorList>
            <person name="Sorbara M.T."/>
            <person name="Littmann E.R."/>
            <person name="Fontana E."/>
            <person name="Moody T.U."/>
            <person name="Kohout C.E."/>
            <person name="Gjonbalaj M."/>
            <person name="Eaton V."/>
            <person name="Seok R."/>
            <person name="Leiner I.M."/>
            <person name="Pamer E.G."/>
        </authorList>
    </citation>
    <scope>NUCLEOTIDE SEQUENCE [LARGE SCALE GENOMIC DNA]</scope>
    <source>
        <strain evidence="8 9">MSK.17.11</strain>
        <strain evidence="7 10">MSK.17.38</strain>
    </source>
</reference>
<dbReference type="InterPro" id="IPR000994">
    <property type="entry name" value="Pept_M24"/>
</dbReference>
<feature type="domain" description="Peptidase M24 C-terminal" evidence="6">
    <location>
        <begin position="534"/>
        <end position="594"/>
    </location>
</feature>
<dbReference type="InterPro" id="IPR033740">
    <property type="entry name" value="Pept_M24B"/>
</dbReference>
<name>A0A850HJ26_9FIRM</name>
<dbReference type="RefSeq" id="WP_173815030.1">
    <property type="nucleotide sequence ID" value="NZ_JAAITX010000008.1"/>
</dbReference>
<comment type="similarity">
    <text evidence="1">Belongs to the peptidase M24B family.</text>
</comment>
<dbReference type="AlphaFoldDB" id="A0A850HJ26"/>
<keyword evidence="8" id="KW-0645">Protease</keyword>
<dbReference type="GO" id="GO:0070006">
    <property type="term" value="F:metalloaminopeptidase activity"/>
    <property type="evidence" value="ECO:0007669"/>
    <property type="project" value="InterPro"/>
</dbReference>